<dbReference type="PANTHER" id="PTHR46696:SF4">
    <property type="entry name" value="BIOTIN BIOSYNTHESIS CYTOCHROME P450"/>
    <property type="match status" value="1"/>
</dbReference>
<comment type="caution">
    <text evidence="9">The sequence shown here is derived from an EMBL/GenBank/DDBJ whole genome shotgun (WGS) entry which is preliminary data.</text>
</comment>
<evidence type="ECO:0000313" key="10">
    <source>
        <dbReference type="Proteomes" id="UP000218810"/>
    </source>
</evidence>
<dbReference type="PANTHER" id="PTHR46696">
    <property type="entry name" value="P450, PUTATIVE (EUROFUNG)-RELATED"/>
    <property type="match status" value="1"/>
</dbReference>
<dbReference type="AlphaFoldDB" id="A0A2A2WP51"/>
<organism evidence="9 10">
    <name type="scientific">Dietzia natronolimnaea</name>
    <dbReference type="NCBI Taxonomy" id="161920"/>
    <lineage>
        <taxon>Bacteria</taxon>
        <taxon>Bacillati</taxon>
        <taxon>Actinomycetota</taxon>
        <taxon>Actinomycetes</taxon>
        <taxon>Mycobacteriales</taxon>
        <taxon>Dietziaceae</taxon>
        <taxon>Dietzia</taxon>
    </lineage>
</organism>
<keyword evidence="3 8" id="KW-0349">Heme</keyword>
<dbReference type="GO" id="GO:0008395">
    <property type="term" value="F:steroid hydroxylase activity"/>
    <property type="evidence" value="ECO:0007669"/>
    <property type="project" value="TreeGrafter"/>
</dbReference>
<dbReference type="Pfam" id="PF00067">
    <property type="entry name" value="p450"/>
    <property type="match status" value="1"/>
</dbReference>
<proteinExistence type="inferred from homology"/>
<dbReference type="InterPro" id="IPR001128">
    <property type="entry name" value="Cyt_P450"/>
</dbReference>
<evidence type="ECO:0000256" key="4">
    <source>
        <dbReference type="ARBA" id="ARBA00022723"/>
    </source>
</evidence>
<dbReference type="InterPro" id="IPR017972">
    <property type="entry name" value="Cyt_P450_CS"/>
</dbReference>
<dbReference type="GO" id="GO:0006707">
    <property type="term" value="P:cholesterol catabolic process"/>
    <property type="evidence" value="ECO:0007669"/>
    <property type="project" value="TreeGrafter"/>
</dbReference>
<keyword evidence="6 8" id="KW-0408">Iron</keyword>
<protein>
    <submittedName>
        <fullName evidence="9">Cytochrome P450</fullName>
    </submittedName>
</protein>
<dbReference type="EMBL" id="NTGA01000018">
    <property type="protein sequence ID" value="PAY22996.1"/>
    <property type="molecule type" value="Genomic_DNA"/>
</dbReference>
<dbReference type="RefSeq" id="WP_095718409.1">
    <property type="nucleotide sequence ID" value="NZ_NTGA01000018.1"/>
</dbReference>
<keyword evidence="5 8" id="KW-0560">Oxidoreductase</keyword>
<evidence type="ECO:0000256" key="1">
    <source>
        <dbReference type="ARBA" id="ARBA00001971"/>
    </source>
</evidence>
<dbReference type="GO" id="GO:0036199">
    <property type="term" value="F:cholest-4-en-3-one 26-monooxygenase activity"/>
    <property type="evidence" value="ECO:0007669"/>
    <property type="project" value="TreeGrafter"/>
</dbReference>
<keyword evidence="7 8" id="KW-0503">Monooxygenase</keyword>
<comment type="similarity">
    <text evidence="2 8">Belongs to the cytochrome P450 family.</text>
</comment>
<dbReference type="InterPro" id="IPR002397">
    <property type="entry name" value="Cyt_P450_B"/>
</dbReference>
<keyword evidence="10" id="KW-1185">Reference proteome</keyword>
<dbReference type="PROSITE" id="PS00086">
    <property type="entry name" value="CYTOCHROME_P450"/>
    <property type="match status" value="1"/>
</dbReference>
<evidence type="ECO:0000256" key="5">
    <source>
        <dbReference type="ARBA" id="ARBA00023002"/>
    </source>
</evidence>
<comment type="cofactor">
    <cofactor evidence="1">
        <name>heme</name>
        <dbReference type="ChEBI" id="CHEBI:30413"/>
    </cofactor>
</comment>
<evidence type="ECO:0000256" key="7">
    <source>
        <dbReference type="ARBA" id="ARBA00023033"/>
    </source>
</evidence>
<dbReference type="InterPro" id="IPR036396">
    <property type="entry name" value="Cyt_P450_sf"/>
</dbReference>
<evidence type="ECO:0000256" key="3">
    <source>
        <dbReference type="ARBA" id="ARBA00022617"/>
    </source>
</evidence>
<dbReference type="GO" id="GO:0005506">
    <property type="term" value="F:iron ion binding"/>
    <property type="evidence" value="ECO:0007669"/>
    <property type="project" value="InterPro"/>
</dbReference>
<evidence type="ECO:0000313" key="9">
    <source>
        <dbReference type="EMBL" id="PAY22996.1"/>
    </source>
</evidence>
<keyword evidence="4 8" id="KW-0479">Metal-binding</keyword>
<sequence length="391" mass="43362">MQSAGDVMDLLDPSRVSPGIERVGDSSFYAVRSWDLMVEAAARVEDFSSNLTATMVVAPDGRVTEFPVAELGSPVHVLATADGEIHRAHRTLVMPSITPRKLRAWRPVIDTRLRELWAEGHRDGRIDWVKYIAERLPASVVATLMGLPRQDGDRLCHWAFASTRMLDGMVSADELDDSVRSVGELIDYLSGALAEARSTRPASVLGDLARLVDDADMTHEVAVQVLVQLVAAGIESTVGHLGSLVWRLGQHPEWLDPLRSDPAERPLFIEETLRLEAPFRGHYRHVTRDTELGGVELAADTHLFLLWGSANRDDRQFSRPGRFMPDRGEGSHLSFGRGIHFCVGAALARMESLAALDFLLELDPAPEIDSSHAEWHQSLLVRRLRTLSLRV</sequence>
<evidence type="ECO:0000256" key="2">
    <source>
        <dbReference type="ARBA" id="ARBA00010617"/>
    </source>
</evidence>
<dbReference type="SUPFAM" id="SSF48264">
    <property type="entry name" value="Cytochrome P450"/>
    <property type="match status" value="1"/>
</dbReference>
<evidence type="ECO:0000256" key="8">
    <source>
        <dbReference type="RuleBase" id="RU000461"/>
    </source>
</evidence>
<dbReference type="GO" id="GO:0020037">
    <property type="term" value="F:heme binding"/>
    <property type="evidence" value="ECO:0007669"/>
    <property type="project" value="InterPro"/>
</dbReference>
<dbReference type="PRINTS" id="PR00359">
    <property type="entry name" value="BP450"/>
</dbReference>
<accession>A0A2A2WP51</accession>
<dbReference type="Proteomes" id="UP000218810">
    <property type="component" value="Unassembled WGS sequence"/>
</dbReference>
<dbReference type="OrthoDB" id="502624at2"/>
<name>A0A2A2WP51_9ACTN</name>
<reference evidence="10" key="1">
    <citation type="submission" date="2017-09" db="EMBL/GenBank/DDBJ databases">
        <authorList>
            <person name="Zhang Y."/>
            <person name="Huang X."/>
            <person name="Liu J."/>
            <person name="Lu L."/>
            <person name="Peng K."/>
        </authorList>
    </citation>
    <scope>NUCLEOTIDE SEQUENCE [LARGE SCALE GENOMIC DNA]</scope>
    <source>
        <strain evidence="10">S-XJ-1</strain>
    </source>
</reference>
<evidence type="ECO:0000256" key="6">
    <source>
        <dbReference type="ARBA" id="ARBA00023004"/>
    </source>
</evidence>
<dbReference type="Gene3D" id="1.10.630.10">
    <property type="entry name" value="Cytochrome P450"/>
    <property type="match status" value="1"/>
</dbReference>
<gene>
    <name evidence="9" type="ORF">CEY15_10570</name>
</gene>